<keyword evidence="11" id="KW-1185">Reference proteome</keyword>
<dbReference type="InParanoid" id="A0A1S3JFM7"/>
<dbReference type="RefSeq" id="XP_013409158.1">
    <property type="nucleotide sequence ID" value="XM_013553704.1"/>
</dbReference>
<dbReference type="InterPro" id="IPR006139">
    <property type="entry name" value="D-isomer_2_OHA_DH_cat_dom"/>
</dbReference>
<dbReference type="GO" id="GO:0051287">
    <property type="term" value="F:NAD binding"/>
    <property type="evidence" value="ECO:0007669"/>
    <property type="project" value="UniProtKB-UniRule"/>
</dbReference>
<dbReference type="Pfam" id="PF02826">
    <property type="entry name" value="2-Hacid_dh_C"/>
    <property type="match status" value="1"/>
</dbReference>
<comment type="similarity">
    <text evidence="1 7">Belongs to the D-isomer specific 2-hydroxyacid dehydrogenase family.</text>
</comment>
<dbReference type="InterPro" id="IPR029752">
    <property type="entry name" value="D-isomer_DH_CS1"/>
</dbReference>
<comment type="catalytic activity">
    <reaction evidence="8">
        <text>(2R)-3-phosphoglycerate + NAD(+) = 3-phosphooxypyruvate + NADH + H(+)</text>
        <dbReference type="Rhea" id="RHEA:12641"/>
        <dbReference type="ChEBI" id="CHEBI:15378"/>
        <dbReference type="ChEBI" id="CHEBI:18110"/>
        <dbReference type="ChEBI" id="CHEBI:57540"/>
        <dbReference type="ChEBI" id="CHEBI:57945"/>
        <dbReference type="ChEBI" id="CHEBI:58272"/>
        <dbReference type="EC" id="1.1.1.95"/>
    </reaction>
</comment>
<organism evidence="11 12">
    <name type="scientific">Lingula anatina</name>
    <name type="common">Brachiopod</name>
    <name type="synonym">Lingula unguis</name>
    <dbReference type="NCBI Taxonomy" id="7574"/>
    <lineage>
        <taxon>Eukaryota</taxon>
        <taxon>Metazoa</taxon>
        <taxon>Spiralia</taxon>
        <taxon>Lophotrochozoa</taxon>
        <taxon>Brachiopoda</taxon>
        <taxon>Linguliformea</taxon>
        <taxon>Lingulata</taxon>
        <taxon>Lingulida</taxon>
        <taxon>Linguloidea</taxon>
        <taxon>Lingulidae</taxon>
        <taxon>Lingula</taxon>
    </lineage>
</organism>
<dbReference type="EC" id="1.1.1.95" evidence="8"/>
<dbReference type="SUPFAM" id="SSF52283">
    <property type="entry name" value="Formate/glycerate dehydrogenase catalytic domain-like"/>
    <property type="match status" value="1"/>
</dbReference>
<evidence type="ECO:0000256" key="2">
    <source>
        <dbReference type="ARBA" id="ARBA00011881"/>
    </source>
</evidence>
<evidence type="ECO:0000313" key="12">
    <source>
        <dbReference type="RefSeq" id="XP_013409158.1"/>
    </source>
</evidence>
<dbReference type="Gene3D" id="3.40.50.720">
    <property type="entry name" value="NAD(P)-binding Rossmann-like Domain"/>
    <property type="match status" value="2"/>
</dbReference>
<protein>
    <recommendedName>
        <fullName evidence="8">D-3-phosphoglycerate dehydrogenase</fullName>
        <ecNumber evidence="8">1.1.1.95</ecNumber>
    </recommendedName>
</protein>
<gene>
    <name evidence="12" type="primary">LOC106172803</name>
</gene>
<dbReference type="FunFam" id="3.40.50.720:FF:000021">
    <property type="entry name" value="D-3-phosphoglycerate dehydrogenase"/>
    <property type="match status" value="1"/>
</dbReference>
<dbReference type="Proteomes" id="UP000085678">
    <property type="component" value="Unplaced"/>
</dbReference>
<accession>A0A1S3JFM7</accession>
<evidence type="ECO:0000256" key="6">
    <source>
        <dbReference type="ARBA" id="ARBA00023027"/>
    </source>
</evidence>
<evidence type="ECO:0000259" key="9">
    <source>
        <dbReference type="Pfam" id="PF00389"/>
    </source>
</evidence>
<dbReference type="PANTHER" id="PTHR42938:SF22">
    <property type="entry name" value="D-3-PHOSPHOGLYCERATE DEHYDROGENASE"/>
    <property type="match status" value="1"/>
</dbReference>
<keyword evidence="8" id="KW-0718">Serine biosynthesis</keyword>
<feature type="domain" description="D-isomer specific 2-hydroxyacid dehydrogenase catalytic" evidence="9">
    <location>
        <begin position="8"/>
        <end position="313"/>
    </location>
</feature>
<dbReference type="PANTHER" id="PTHR42938">
    <property type="entry name" value="FORMATE DEHYDROGENASE 1"/>
    <property type="match status" value="1"/>
</dbReference>
<dbReference type="InterPro" id="IPR006140">
    <property type="entry name" value="D-isomer_DH_NAD-bd"/>
</dbReference>
<name>A0A1S3JFM7_LINAN</name>
<dbReference type="UniPathway" id="UPA00135">
    <property type="reaction ID" value="UER00196"/>
</dbReference>
<dbReference type="CDD" id="cd12173">
    <property type="entry name" value="PGDH_4"/>
    <property type="match status" value="1"/>
</dbReference>
<keyword evidence="8" id="KW-0028">Amino-acid biosynthesis</keyword>
<keyword evidence="5 7" id="KW-0560">Oxidoreductase</keyword>
<dbReference type="GO" id="GO:0004617">
    <property type="term" value="F:phosphoglycerate dehydrogenase activity"/>
    <property type="evidence" value="ECO:0007669"/>
    <property type="project" value="UniProtKB-EC"/>
</dbReference>
<dbReference type="STRING" id="7574.A0A1S3JFM7"/>
<dbReference type="AlphaFoldDB" id="A0A1S3JFM7"/>
<comment type="pathway">
    <text evidence="8">Amino-acid biosynthesis; L-serine biosynthesis; L-serine from 3-phospho-D-glycerate: step 1/3.</text>
</comment>
<dbReference type="KEGG" id="lak:106172803"/>
<dbReference type="OrthoDB" id="1621027at2759"/>
<comment type="subunit">
    <text evidence="2">Homotetramer.</text>
</comment>
<dbReference type="GeneID" id="106172803"/>
<evidence type="ECO:0000256" key="4">
    <source>
        <dbReference type="ARBA" id="ARBA00022990"/>
    </source>
</evidence>
<proteinExistence type="inferred from homology"/>
<evidence type="ECO:0000256" key="7">
    <source>
        <dbReference type="RuleBase" id="RU003719"/>
    </source>
</evidence>
<evidence type="ECO:0000256" key="1">
    <source>
        <dbReference type="ARBA" id="ARBA00005854"/>
    </source>
</evidence>
<keyword evidence="6 8" id="KW-0520">NAD</keyword>
<dbReference type="Pfam" id="PF00389">
    <property type="entry name" value="2-Hacid_dh"/>
    <property type="match status" value="1"/>
</dbReference>
<feature type="domain" description="D-isomer specific 2-hydroxyacid dehydrogenase NAD-binding" evidence="10">
    <location>
        <begin position="111"/>
        <end position="284"/>
    </location>
</feature>
<reference evidence="12" key="1">
    <citation type="submission" date="2025-08" db="UniProtKB">
        <authorList>
            <consortium name="RefSeq"/>
        </authorList>
    </citation>
    <scope>IDENTIFICATION</scope>
    <source>
        <tissue evidence="12">Gonads</tissue>
    </source>
</reference>
<dbReference type="FunCoup" id="A0A1S3JFM7">
    <property type="interactions" value="723"/>
</dbReference>
<evidence type="ECO:0000256" key="3">
    <source>
        <dbReference type="ARBA" id="ARBA00022553"/>
    </source>
</evidence>
<evidence type="ECO:0000256" key="5">
    <source>
        <dbReference type="ARBA" id="ARBA00023002"/>
    </source>
</evidence>
<evidence type="ECO:0000256" key="8">
    <source>
        <dbReference type="RuleBase" id="RU363003"/>
    </source>
</evidence>
<dbReference type="PROSITE" id="PS00065">
    <property type="entry name" value="D_2_HYDROXYACID_DH_1"/>
    <property type="match status" value="1"/>
</dbReference>
<keyword evidence="4" id="KW-0007">Acetylation</keyword>
<evidence type="ECO:0000313" key="11">
    <source>
        <dbReference type="Proteomes" id="UP000085678"/>
    </source>
</evidence>
<sequence>MALTLKKVLISDEVDPKCVQILQANEVDVVKDTKLTKEQLIQEIPKYDGLIVRSATKVTADVIAAASKLKIIGRAGTGVDNIDCDAATKKGIIVMNTPGGNTLSAAELTCTMVCALSRQVPQANDSLRAGRWDRKKFMGSEIFGKTLAIVGLGRIGKEVATRMQSFGMRTIGFDPIIPADVVAEFGVEWMSLEELWPLADYITVHTPLIPKTKNMINAEVFSKCKKGVKIINVARGGIVDEEALLEALNAGKCGGAALDVFIQEPPKDFTLVQHPLVVSTPHLGANTTEAQSRVAEEIAQQFVDAMQGKSLFGALNAQALSNALSPATQPWVTLGEALGRLAASLAGEVNSNTQVQVITYGEYRMQCRLIENNILVVE</sequence>
<keyword evidence="3" id="KW-0597">Phosphoprotein</keyword>
<dbReference type="NCBIfam" id="TIGR01327">
    <property type="entry name" value="PGDH"/>
    <property type="match status" value="1"/>
</dbReference>
<dbReference type="SUPFAM" id="SSF51735">
    <property type="entry name" value="NAD(P)-binding Rossmann-fold domains"/>
    <property type="match status" value="1"/>
</dbReference>
<evidence type="ECO:0000259" key="10">
    <source>
        <dbReference type="Pfam" id="PF02826"/>
    </source>
</evidence>
<dbReference type="GO" id="GO:0006564">
    <property type="term" value="P:L-serine biosynthetic process"/>
    <property type="evidence" value="ECO:0007669"/>
    <property type="project" value="UniProtKB-KW"/>
</dbReference>
<dbReference type="InterPro" id="IPR006236">
    <property type="entry name" value="PGDH"/>
</dbReference>
<dbReference type="InterPro" id="IPR036291">
    <property type="entry name" value="NAD(P)-bd_dom_sf"/>
</dbReference>